<dbReference type="Proteomes" id="UP000189701">
    <property type="component" value="Unplaced"/>
</dbReference>
<feature type="compositionally biased region" description="Pro residues" evidence="1">
    <location>
        <begin position="337"/>
        <end position="348"/>
    </location>
</feature>
<feature type="transmembrane region" description="Helical" evidence="2">
    <location>
        <begin position="34"/>
        <end position="52"/>
    </location>
</feature>
<accession>A0A1U7Y3R4</accession>
<feature type="compositionally biased region" description="Polar residues" evidence="1">
    <location>
        <begin position="312"/>
        <end position="322"/>
    </location>
</feature>
<reference evidence="4" key="2">
    <citation type="submission" date="2025-08" db="UniProtKB">
        <authorList>
            <consortium name="RefSeq"/>
        </authorList>
    </citation>
    <scope>IDENTIFICATION</scope>
    <source>
        <tissue evidence="4">Leaf</tissue>
    </source>
</reference>
<evidence type="ECO:0000256" key="1">
    <source>
        <dbReference type="SAM" id="MobiDB-lite"/>
    </source>
</evidence>
<dbReference type="Pfam" id="PF05553">
    <property type="entry name" value="DUF761"/>
    <property type="match status" value="1"/>
</dbReference>
<organism evidence="3 4">
    <name type="scientific">Nicotiana sylvestris</name>
    <name type="common">Wood tobacco</name>
    <name type="synonym">South American tobacco</name>
    <dbReference type="NCBI Taxonomy" id="4096"/>
    <lineage>
        <taxon>Eukaryota</taxon>
        <taxon>Viridiplantae</taxon>
        <taxon>Streptophyta</taxon>
        <taxon>Embryophyta</taxon>
        <taxon>Tracheophyta</taxon>
        <taxon>Spermatophyta</taxon>
        <taxon>Magnoliopsida</taxon>
        <taxon>eudicotyledons</taxon>
        <taxon>Gunneridae</taxon>
        <taxon>Pentapetalae</taxon>
        <taxon>asterids</taxon>
        <taxon>lamiids</taxon>
        <taxon>Solanales</taxon>
        <taxon>Solanaceae</taxon>
        <taxon>Nicotianoideae</taxon>
        <taxon>Nicotianeae</taxon>
        <taxon>Nicotiana</taxon>
    </lineage>
</organism>
<feature type="region of interest" description="Disordered" evidence="1">
    <location>
        <begin position="471"/>
        <end position="507"/>
    </location>
</feature>
<protein>
    <submittedName>
        <fullName evidence="4">Hepatoma-derived growth factor-related protein 2-like</fullName>
    </submittedName>
</protein>
<evidence type="ECO:0000256" key="2">
    <source>
        <dbReference type="SAM" id="Phobius"/>
    </source>
</evidence>
<dbReference type="GeneID" id="104244941"/>
<dbReference type="KEGG" id="nsy:104244941"/>
<evidence type="ECO:0000313" key="4">
    <source>
        <dbReference type="RefSeq" id="XP_009798767.1"/>
    </source>
</evidence>
<dbReference type="AlphaFoldDB" id="A0A1U7Y3R4"/>
<proteinExistence type="predicted"/>
<dbReference type="eggNOG" id="ENOG502QRV9">
    <property type="taxonomic scope" value="Eukaryota"/>
</dbReference>
<dbReference type="PANTHER" id="PTHR34059">
    <property type="entry name" value="EXPRESSED PROTEIN"/>
    <property type="match status" value="1"/>
</dbReference>
<reference evidence="3" key="1">
    <citation type="journal article" date="2013" name="Genome Biol.">
        <title>Reference genomes and transcriptomes of Nicotiana sylvestris and Nicotiana tomentosiformis.</title>
        <authorList>
            <person name="Sierro N."/>
            <person name="Battey J.N."/>
            <person name="Ouadi S."/>
            <person name="Bovet L."/>
            <person name="Goepfert S."/>
            <person name="Bakaher N."/>
            <person name="Peitsch M.C."/>
            <person name="Ivanov N.V."/>
        </authorList>
    </citation>
    <scope>NUCLEOTIDE SEQUENCE [LARGE SCALE GENOMIC DNA]</scope>
</reference>
<dbReference type="RefSeq" id="XP_009798767.1">
    <property type="nucleotide sequence ID" value="XM_009800465.1"/>
</dbReference>
<sequence length="543" mass="61795">MGDNTAPQTSKKQKKLDSEVHANHAKPSKFYNHFLFKSSLLVFFLVVLPLFTSEAPEFINQTLQTRSWEVLQLIFVGIAVSYGLFSKKSNEREKENSSKFDNAQSYVSGLLQVSSVFDDETESHDENKVQTWNNQYHRGNNPVVVIAKESHGLNEHRAVSSRIGEKPLLLPIRSLKSRVLDSDMVEETNEKVNIGLKGFSSNVSKPRNGDFVVSSPKKMVENKEENVVRPSPIPWRSRSARNMEMKQDENNNNNPLKSLSPSKEDPGFNKIEPFSLRSQSFRLPRPNNSNSSSPKNLSPSQSFSSSRKLSPTLSFSSESQTKIVEEVVRKKSFRKSSPPPPPPPPPPHFFYKNSPLMKSSSSARDESVSTEKELRRSIRSVPMESSSNEKFQPPKKAYSGKELRPFIGSARAKEYGEEFITQEVEETSGVKRGSSTDRLMHESYNFGSKPGFMEFPHEEKKEYVEKFLVETDQEDSETESEEDYFEENPEKTEVITQSTFSDEGPDVDKKADEFIAKFREQIRLQRIESIRRSAGQPARNLVR</sequence>
<keyword evidence="2" id="KW-1133">Transmembrane helix</keyword>
<feature type="compositionally biased region" description="Low complexity" evidence="1">
    <location>
        <begin position="280"/>
        <end position="311"/>
    </location>
</feature>
<dbReference type="InterPro" id="IPR008480">
    <property type="entry name" value="DUF761_pln"/>
</dbReference>
<feature type="region of interest" description="Disordered" evidence="1">
    <location>
        <begin position="205"/>
        <end position="403"/>
    </location>
</feature>
<feature type="compositionally biased region" description="Acidic residues" evidence="1">
    <location>
        <begin position="471"/>
        <end position="487"/>
    </location>
</feature>
<dbReference type="OrthoDB" id="1080706at2759"/>
<keyword evidence="2" id="KW-0472">Membrane</keyword>
<feature type="compositionally biased region" description="Basic and acidic residues" evidence="1">
    <location>
        <begin position="363"/>
        <end position="376"/>
    </location>
</feature>
<dbReference type="PANTHER" id="PTHR34059:SF12">
    <property type="entry name" value="MICAL C-TERMINAL-LIKE PROTEIN"/>
    <property type="match status" value="1"/>
</dbReference>
<name>A0A1U7Y3R4_NICSY</name>
<gene>
    <name evidence="4" type="primary">LOC104244941</name>
</gene>
<keyword evidence="2" id="KW-0812">Transmembrane</keyword>
<keyword evidence="3" id="KW-1185">Reference proteome</keyword>
<feature type="compositionally biased region" description="Basic and acidic residues" evidence="1">
    <location>
        <begin position="218"/>
        <end position="227"/>
    </location>
</feature>
<evidence type="ECO:0000313" key="3">
    <source>
        <dbReference type="Proteomes" id="UP000189701"/>
    </source>
</evidence>
<dbReference type="STRING" id="4096.A0A1U7Y3R4"/>
<feature type="compositionally biased region" description="Low complexity" evidence="1">
    <location>
        <begin position="250"/>
        <end position="261"/>
    </location>
</feature>